<dbReference type="InterPro" id="IPR025503">
    <property type="entry name" value="DUF4391"/>
</dbReference>
<dbReference type="Pfam" id="PF14335">
    <property type="entry name" value="DUF4391"/>
    <property type="match status" value="1"/>
</dbReference>
<sequence length="220" mass="25484">MNVLYAFPEQAKFGSVLPKSKIYEHASPTSRVKDMFVKEVEKITWTYKLSPSTINLSASTGVNEIQIFTIILRTGIISEDVLRTIDKAIPSHIIFHLNYREKSKYMAGYKRPSEADSNKWVVSSYFETEWMDDNSEKTALPVVLNMGALYQAILKDIISLPFRKSETLEELVKRMDTLNVKEREAARIDSLIKKEKQFNRRVELNRSLNELKQEIEDLKC</sequence>
<dbReference type="RefSeq" id="WP_091937390.1">
    <property type="nucleotide sequence ID" value="NZ_FOUJ01000005.1"/>
</dbReference>
<protein>
    <recommendedName>
        <fullName evidence="3">Methyl-accepting chemotaxis protein</fullName>
    </recommendedName>
</protein>
<keyword evidence="2" id="KW-1185">Reference proteome</keyword>
<reference evidence="2" key="1">
    <citation type="submission" date="2016-10" db="EMBL/GenBank/DDBJ databases">
        <authorList>
            <person name="Varghese N."/>
            <person name="Submissions S."/>
        </authorList>
    </citation>
    <scope>NUCLEOTIDE SEQUENCE [LARGE SCALE GENOMIC DNA]</scope>
    <source>
        <strain evidence="2">Mob M</strain>
    </source>
</reference>
<organism evidence="1 2">
    <name type="scientific">Methanolobus profundi</name>
    <dbReference type="NCBI Taxonomy" id="487685"/>
    <lineage>
        <taxon>Archaea</taxon>
        <taxon>Methanobacteriati</taxon>
        <taxon>Methanobacteriota</taxon>
        <taxon>Stenosarchaea group</taxon>
        <taxon>Methanomicrobia</taxon>
        <taxon>Methanosarcinales</taxon>
        <taxon>Methanosarcinaceae</taxon>
        <taxon>Methanolobus</taxon>
    </lineage>
</organism>
<dbReference type="STRING" id="487685.SAMN04488696_2485"/>
<dbReference type="OrthoDB" id="141904at2157"/>
<name>A0A1I4TW69_9EURY</name>
<evidence type="ECO:0008006" key="3">
    <source>
        <dbReference type="Google" id="ProtNLM"/>
    </source>
</evidence>
<gene>
    <name evidence="1" type="ORF">SAMN04488696_2485</name>
</gene>
<accession>A0A1I4TW69</accession>
<evidence type="ECO:0000313" key="2">
    <source>
        <dbReference type="Proteomes" id="UP000198535"/>
    </source>
</evidence>
<dbReference type="Proteomes" id="UP000198535">
    <property type="component" value="Unassembled WGS sequence"/>
</dbReference>
<proteinExistence type="predicted"/>
<evidence type="ECO:0000313" key="1">
    <source>
        <dbReference type="EMBL" id="SFM80803.1"/>
    </source>
</evidence>
<dbReference type="AlphaFoldDB" id="A0A1I4TW69"/>
<dbReference type="EMBL" id="FOUJ01000005">
    <property type="protein sequence ID" value="SFM80803.1"/>
    <property type="molecule type" value="Genomic_DNA"/>
</dbReference>